<dbReference type="SMART" id="SM00275">
    <property type="entry name" value="G_alpha"/>
    <property type="match status" value="1"/>
</dbReference>
<evidence type="ECO:0000256" key="5">
    <source>
        <dbReference type="PIRSR" id="PIRSR601019-1"/>
    </source>
</evidence>
<dbReference type="Gene3D" id="3.40.50.300">
    <property type="entry name" value="P-loop containing nucleotide triphosphate hydrolases"/>
    <property type="match status" value="1"/>
</dbReference>
<keyword evidence="2 5" id="KW-0547">Nucleotide-binding</keyword>
<keyword evidence="4" id="KW-0807">Transducer</keyword>
<keyword evidence="7" id="KW-1185">Reference proteome</keyword>
<accession>A0A6A4HJ50</accession>
<evidence type="ECO:0000313" key="6">
    <source>
        <dbReference type="EMBL" id="KAE9397478.1"/>
    </source>
</evidence>
<dbReference type="FunFam" id="3.40.50.300:FF:000692">
    <property type="entry name" value="Guanine nucleotide-binding protein subunit alpha"/>
    <property type="match status" value="1"/>
</dbReference>
<sequence length="410" mass="46567">MESENPFIVTFKAPANETEEERASRARALQDAQRVSRQIDESLQETKRLLDRRRKAVKILLLGRPGSSSFISIKSILNVLSETDPDVQLPLTPPQSPGPYSNSINKSNLRRIHLGLSPLFSMENDLNRILFSNSGSGSSREICVPAGSKWKFKLGFRDSTSRRSYDSESDLTTAQNAIKDDFARLLEASKEDIMSLDTPGFFLDDVERIACSSYEPTDCKVRTVGVEEHHLKNTDTLARQAALGVHNEFYITDVSGMRSARHAWVSYFEDSQAIVFLVPLAFNQMLEEDHRVNRLEDSLLLWKEICTNVLLANCNIILFFNKMDILRRTLESGVRVQKYVPSYGDLPNDVQSVTKYFKDRFKTYHKKLSPKPRVFMSYETSAIDIRSTTALVVAVHDGIIRDNLEKSDMI</sequence>
<dbReference type="PANTHER" id="PTHR10218">
    <property type="entry name" value="GTP-BINDING PROTEIN ALPHA SUBUNIT"/>
    <property type="match status" value="1"/>
</dbReference>
<evidence type="ECO:0000256" key="4">
    <source>
        <dbReference type="ARBA" id="ARBA00023224"/>
    </source>
</evidence>
<dbReference type="InterPro" id="IPR027417">
    <property type="entry name" value="P-loop_NTPase"/>
</dbReference>
<dbReference type="AlphaFoldDB" id="A0A6A4HJ50"/>
<dbReference type="GO" id="GO:0005525">
    <property type="term" value="F:GTP binding"/>
    <property type="evidence" value="ECO:0007669"/>
    <property type="project" value="UniProtKB-KW"/>
</dbReference>
<dbReference type="EMBL" id="ML769496">
    <property type="protein sequence ID" value="KAE9397478.1"/>
    <property type="molecule type" value="Genomic_DNA"/>
</dbReference>
<dbReference type="GO" id="GO:0031683">
    <property type="term" value="F:G-protein beta/gamma-subunit complex binding"/>
    <property type="evidence" value="ECO:0007669"/>
    <property type="project" value="InterPro"/>
</dbReference>
<dbReference type="GO" id="GO:0007188">
    <property type="term" value="P:adenylate cyclase-modulating G protein-coupled receptor signaling pathway"/>
    <property type="evidence" value="ECO:0007669"/>
    <property type="project" value="TreeGrafter"/>
</dbReference>
<proteinExistence type="predicted"/>
<keyword evidence="3 5" id="KW-0342">GTP-binding</keyword>
<dbReference type="GO" id="GO:0005737">
    <property type="term" value="C:cytoplasm"/>
    <property type="evidence" value="ECO:0007669"/>
    <property type="project" value="TreeGrafter"/>
</dbReference>
<keyword evidence="1" id="KW-0479">Metal-binding</keyword>
<dbReference type="GO" id="GO:0003924">
    <property type="term" value="F:GTPase activity"/>
    <property type="evidence" value="ECO:0007669"/>
    <property type="project" value="InterPro"/>
</dbReference>
<protein>
    <submittedName>
        <fullName evidence="6">P-loop containing nucleoside triphosphate hydrolase protein</fullName>
    </submittedName>
</protein>
<reference evidence="6" key="1">
    <citation type="journal article" date="2019" name="Environ. Microbiol.">
        <title>Fungal ecological strategies reflected in gene transcription - a case study of two litter decomposers.</title>
        <authorList>
            <person name="Barbi F."/>
            <person name="Kohler A."/>
            <person name="Barry K."/>
            <person name="Baskaran P."/>
            <person name="Daum C."/>
            <person name="Fauchery L."/>
            <person name="Ihrmark K."/>
            <person name="Kuo A."/>
            <person name="LaButti K."/>
            <person name="Lipzen A."/>
            <person name="Morin E."/>
            <person name="Grigoriev I.V."/>
            <person name="Henrissat B."/>
            <person name="Lindahl B."/>
            <person name="Martin F."/>
        </authorList>
    </citation>
    <scope>NUCLEOTIDE SEQUENCE</scope>
    <source>
        <strain evidence="6">JB14</strain>
    </source>
</reference>
<dbReference type="Proteomes" id="UP000799118">
    <property type="component" value="Unassembled WGS sequence"/>
</dbReference>
<dbReference type="Pfam" id="PF00503">
    <property type="entry name" value="G-alpha"/>
    <property type="match status" value="1"/>
</dbReference>
<dbReference type="GO" id="GO:0005834">
    <property type="term" value="C:heterotrimeric G-protein complex"/>
    <property type="evidence" value="ECO:0007669"/>
    <property type="project" value="TreeGrafter"/>
</dbReference>
<dbReference type="GO" id="GO:0046872">
    <property type="term" value="F:metal ion binding"/>
    <property type="evidence" value="ECO:0007669"/>
    <property type="project" value="UniProtKB-KW"/>
</dbReference>
<dbReference type="PRINTS" id="PR00318">
    <property type="entry name" value="GPROTEINA"/>
</dbReference>
<evidence type="ECO:0000256" key="3">
    <source>
        <dbReference type="ARBA" id="ARBA00023134"/>
    </source>
</evidence>
<dbReference type="PANTHER" id="PTHR10218:SF360">
    <property type="entry name" value="GUANINE NUCLEOTIDE-BINDING PROTEIN SUBUNIT ALPHA HOMOLOG"/>
    <property type="match status" value="1"/>
</dbReference>
<evidence type="ECO:0000256" key="2">
    <source>
        <dbReference type="ARBA" id="ARBA00022741"/>
    </source>
</evidence>
<dbReference type="PROSITE" id="PS51882">
    <property type="entry name" value="G_ALPHA"/>
    <property type="match status" value="1"/>
</dbReference>
<dbReference type="GO" id="GO:0001664">
    <property type="term" value="F:G protein-coupled receptor binding"/>
    <property type="evidence" value="ECO:0007669"/>
    <property type="project" value="TreeGrafter"/>
</dbReference>
<dbReference type="InterPro" id="IPR001019">
    <property type="entry name" value="Gprotein_alpha_su"/>
</dbReference>
<dbReference type="OrthoDB" id="5817230at2759"/>
<keyword evidence="6" id="KW-0378">Hydrolase</keyword>
<organism evidence="6 7">
    <name type="scientific">Gymnopus androsaceus JB14</name>
    <dbReference type="NCBI Taxonomy" id="1447944"/>
    <lineage>
        <taxon>Eukaryota</taxon>
        <taxon>Fungi</taxon>
        <taxon>Dikarya</taxon>
        <taxon>Basidiomycota</taxon>
        <taxon>Agaricomycotina</taxon>
        <taxon>Agaricomycetes</taxon>
        <taxon>Agaricomycetidae</taxon>
        <taxon>Agaricales</taxon>
        <taxon>Marasmiineae</taxon>
        <taxon>Omphalotaceae</taxon>
        <taxon>Gymnopus</taxon>
    </lineage>
</organism>
<evidence type="ECO:0000256" key="1">
    <source>
        <dbReference type="ARBA" id="ARBA00022723"/>
    </source>
</evidence>
<gene>
    <name evidence="6" type="ORF">BT96DRAFT_921441</name>
</gene>
<name>A0A6A4HJ50_9AGAR</name>
<feature type="binding site" evidence="5">
    <location>
        <begin position="321"/>
        <end position="324"/>
    </location>
    <ligand>
        <name>GTP</name>
        <dbReference type="ChEBI" id="CHEBI:37565"/>
    </ligand>
</feature>
<evidence type="ECO:0000313" key="7">
    <source>
        <dbReference type="Proteomes" id="UP000799118"/>
    </source>
</evidence>
<dbReference type="SUPFAM" id="SSF52540">
    <property type="entry name" value="P-loop containing nucleoside triphosphate hydrolases"/>
    <property type="match status" value="1"/>
</dbReference>
<feature type="binding site" evidence="5">
    <location>
        <position position="382"/>
    </location>
    <ligand>
        <name>GTP</name>
        <dbReference type="ChEBI" id="CHEBI:37565"/>
    </ligand>
</feature>